<dbReference type="SMR" id="A0A0U3BLP5"/>
<gene>
    <name evidence="2" type="primary">obp8</name>
</gene>
<reference evidence="2" key="2">
    <citation type="submission" date="2015-03" db="EMBL/GenBank/DDBJ databases">
        <authorList>
            <person name="Murphy D."/>
        </authorList>
    </citation>
    <scope>NUCLEOTIDE SEQUENCE</scope>
</reference>
<dbReference type="Gene3D" id="1.10.238.20">
    <property type="entry name" value="Pheromone/general odorant binding protein domain"/>
    <property type="match status" value="1"/>
</dbReference>
<feature type="signal peptide" evidence="1">
    <location>
        <begin position="1"/>
        <end position="17"/>
    </location>
</feature>
<organism evidence="2">
    <name type="scientific">Cnaphalocrocis medinalis</name>
    <name type="common">Rice leaffolder moth</name>
    <dbReference type="NCBI Taxonomy" id="437488"/>
    <lineage>
        <taxon>Eukaryota</taxon>
        <taxon>Metazoa</taxon>
        <taxon>Ecdysozoa</taxon>
        <taxon>Arthropoda</taxon>
        <taxon>Hexapoda</taxon>
        <taxon>Insecta</taxon>
        <taxon>Pterygota</taxon>
        <taxon>Neoptera</taxon>
        <taxon>Endopterygota</taxon>
        <taxon>Lepidoptera</taxon>
        <taxon>Glossata</taxon>
        <taxon>Ditrysia</taxon>
        <taxon>Pyraloidea</taxon>
        <taxon>Crambidae</taxon>
        <taxon>Pyraustinae</taxon>
        <taxon>Cnaphalocrocis</taxon>
    </lineage>
</organism>
<accession>A0A0U3BLP5</accession>
<dbReference type="InterPro" id="IPR006170">
    <property type="entry name" value="PBP/GOBP"/>
</dbReference>
<reference evidence="2" key="1">
    <citation type="journal article" date="2015" name="PLoS ONE">
        <title>Identification and Comparative Expression Profiles of Chemoreception Genes Revealed from Major Chemoreception Organs of the Rice Leaf Folder, Cnaphalocrocis medinalis (Lepidoptera: Pyralidae).</title>
        <authorList>
            <person name="Zeng F.F."/>
            <person name="Zhao Z.F."/>
            <person name="Yan M.J."/>
            <person name="Zhou W."/>
            <person name="Zhang Z."/>
            <person name="Zhang A."/>
            <person name="Lu Z.X."/>
            <person name="Wang M.Q."/>
        </authorList>
    </citation>
    <scope>NUCLEOTIDE SEQUENCE</scope>
</reference>
<dbReference type="EMBL" id="KP975119">
    <property type="protein sequence ID" value="ALT31638.1"/>
    <property type="molecule type" value="mRNA"/>
</dbReference>
<name>A0A0U3BLP5_CNAME</name>
<feature type="chain" id="PRO_5006836581" evidence="1">
    <location>
        <begin position="18"/>
        <end position="219"/>
    </location>
</feature>
<evidence type="ECO:0000256" key="1">
    <source>
        <dbReference type="SAM" id="SignalP"/>
    </source>
</evidence>
<dbReference type="SMART" id="SM00708">
    <property type="entry name" value="PhBP"/>
    <property type="match status" value="1"/>
</dbReference>
<proteinExistence type="evidence at transcript level"/>
<sequence length="219" mass="24369">MFALTLVFLATLSSLQGEAIDKEKDRPRKGPVLSEKNKMIGIDAVHDIKIDKDTIITRNLKLDKKKSAKAAAGHHAADEARAPDWSYDSIPQGLSGYVADFKRNMTECLKETQAQDKRPVKRISPKQESPVHGECLIACVLKRNGVIENGKINKGNLISLVGKFYAKDTKLMKKLEKNLDRCVEMSAAYRGDECALAARLNACTNDLMISNKHKIQVNY</sequence>
<protein>
    <submittedName>
        <fullName evidence="2">Odorant-binding protein 8</fullName>
    </submittedName>
</protein>
<dbReference type="InterPro" id="IPR036728">
    <property type="entry name" value="PBP_GOBP_sf"/>
</dbReference>
<dbReference type="SUPFAM" id="SSF47565">
    <property type="entry name" value="Insect pheromone/odorant-binding proteins"/>
    <property type="match status" value="1"/>
</dbReference>
<dbReference type="AlphaFoldDB" id="A0A0U3BLP5"/>
<keyword evidence="1" id="KW-0732">Signal</keyword>
<dbReference type="CDD" id="cd23992">
    <property type="entry name" value="PBP_GOBP"/>
    <property type="match status" value="1"/>
</dbReference>
<evidence type="ECO:0000313" key="2">
    <source>
        <dbReference type="EMBL" id="ALT31638.1"/>
    </source>
</evidence>
<dbReference type="Pfam" id="PF01395">
    <property type="entry name" value="PBP_GOBP"/>
    <property type="match status" value="1"/>
</dbReference>
<dbReference type="GO" id="GO:0005549">
    <property type="term" value="F:odorant binding"/>
    <property type="evidence" value="ECO:0007669"/>
    <property type="project" value="InterPro"/>
</dbReference>